<name>E9FZR9_DAPPU</name>
<gene>
    <name evidence="4" type="ORF">DAPPUDRAFT_307154</name>
</gene>
<protein>
    <recommendedName>
        <fullName evidence="3">Timeless N-terminal domain-containing protein</fullName>
    </recommendedName>
</protein>
<dbReference type="PANTHER" id="PTHR22940:SF5">
    <property type="entry name" value="PROTEIN TIMELESS"/>
    <property type="match status" value="1"/>
</dbReference>
<evidence type="ECO:0000313" key="5">
    <source>
        <dbReference type="Proteomes" id="UP000000305"/>
    </source>
</evidence>
<dbReference type="Proteomes" id="UP000000305">
    <property type="component" value="Unassembled WGS sequence"/>
</dbReference>
<sequence>MEQLMKLKFSGDIPCLSSIPLGTFHNNKYYIDDECLTHLEEINVMLKREDPNTRPLRRAIGFMDILNKDLIPILTSSKDQPDIFYSTIKLLVELTTPVECLMVSVDPSSRISPSQHIAIHELTQLLYGAKESFLDGKTTQVILNHLLHLSQKQLLSSDDCELVNHSLLLIRNILHAPERPCQIAVGECQVSSTTSTQQQQQNRILWNLYAQGLSHLLINLLGCSQATVKHYYFSIDIAGCLPCIFKQQSTKAFYFLSFLFTKTDFNLLRIYFA</sequence>
<dbReference type="GO" id="GO:0005634">
    <property type="term" value="C:nucleus"/>
    <property type="evidence" value="ECO:0007669"/>
    <property type="project" value="UniProtKB-SubCell"/>
</dbReference>
<dbReference type="InParanoid" id="E9FZR9"/>
<accession>E9FZR9</accession>
<feature type="domain" description="Timeless N-terminal" evidence="3">
    <location>
        <begin position="28"/>
        <end position="253"/>
    </location>
</feature>
<dbReference type="STRING" id="6669.E9FZR9"/>
<dbReference type="PhylomeDB" id="E9FZR9"/>
<organism evidence="4 5">
    <name type="scientific">Daphnia pulex</name>
    <name type="common">Water flea</name>
    <dbReference type="NCBI Taxonomy" id="6669"/>
    <lineage>
        <taxon>Eukaryota</taxon>
        <taxon>Metazoa</taxon>
        <taxon>Ecdysozoa</taxon>
        <taxon>Arthropoda</taxon>
        <taxon>Crustacea</taxon>
        <taxon>Branchiopoda</taxon>
        <taxon>Diplostraca</taxon>
        <taxon>Cladocera</taxon>
        <taxon>Anomopoda</taxon>
        <taxon>Daphniidae</taxon>
        <taxon>Daphnia</taxon>
    </lineage>
</organism>
<evidence type="ECO:0000256" key="2">
    <source>
        <dbReference type="ARBA" id="ARBA00023242"/>
    </source>
</evidence>
<dbReference type="AlphaFoldDB" id="E9FZR9"/>
<evidence type="ECO:0000256" key="1">
    <source>
        <dbReference type="ARBA" id="ARBA00004123"/>
    </source>
</evidence>
<dbReference type="PANTHER" id="PTHR22940">
    <property type="entry name" value="TIMEOUT/TIMELESS-2"/>
    <property type="match status" value="1"/>
</dbReference>
<evidence type="ECO:0000313" key="4">
    <source>
        <dbReference type="EMBL" id="EFX87102.1"/>
    </source>
</evidence>
<evidence type="ECO:0000259" key="3">
    <source>
        <dbReference type="Pfam" id="PF04821"/>
    </source>
</evidence>
<dbReference type="InterPro" id="IPR006906">
    <property type="entry name" value="Timeless_N"/>
</dbReference>
<dbReference type="EMBL" id="GL732528">
    <property type="protein sequence ID" value="EFX87102.1"/>
    <property type="molecule type" value="Genomic_DNA"/>
</dbReference>
<dbReference type="eggNOG" id="KOG1974">
    <property type="taxonomic scope" value="Eukaryota"/>
</dbReference>
<dbReference type="KEGG" id="dpx:DAPPUDRAFT_307154"/>
<comment type="subcellular location">
    <subcellularLocation>
        <location evidence="1">Nucleus</location>
    </subcellularLocation>
</comment>
<keyword evidence="2" id="KW-0539">Nucleus</keyword>
<proteinExistence type="predicted"/>
<dbReference type="Pfam" id="PF04821">
    <property type="entry name" value="TIMELESS"/>
    <property type="match status" value="1"/>
</dbReference>
<keyword evidence="5" id="KW-1185">Reference proteome</keyword>
<reference evidence="4 5" key="1">
    <citation type="journal article" date="2011" name="Science">
        <title>The ecoresponsive genome of Daphnia pulex.</title>
        <authorList>
            <person name="Colbourne J.K."/>
            <person name="Pfrender M.E."/>
            <person name="Gilbert D."/>
            <person name="Thomas W.K."/>
            <person name="Tucker A."/>
            <person name="Oakley T.H."/>
            <person name="Tokishita S."/>
            <person name="Aerts A."/>
            <person name="Arnold G.J."/>
            <person name="Basu M.K."/>
            <person name="Bauer D.J."/>
            <person name="Caceres C.E."/>
            <person name="Carmel L."/>
            <person name="Casola C."/>
            <person name="Choi J.H."/>
            <person name="Detter J.C."/>
            <person name="Dong Q."/>
            <person name="Dusheyko S."/>
            <person name="Eads B.D."/>
            <person name="Frohlich T."/>
            <person name="Geiler-Samerotte K.A."/>
            <person name="Gerlach D."/>
            <person name="Hatcher P."/>
            <person name="Jogdeo S."/>
            <person name="Krijgsveld J."/>
            <person name="Kriventseva E.V."/>
            <person name="Kultz D."/>
            <person name="Laforsch C."/>
            <person name="Lindquist E."/>
            <person name="Lopez J."/>
            <person name="Manak J.R."/>
            <person name="Muller J."/>
            <person name="Pangilinan J."/>
            <person name="Patwardhan R.P."/>
            <person name="Pitluck S."/>
            <person name="Pritham E.J."/>
            <person name="Rechtsteiner A."/>
            <person name="Rho M."/>
            <person name="Rogozin I.B."/>
            <person name="Sakarya O."/>
            <person name="Salamov A."/>
            <person name="Schaack S."/>
            <person name="Shapiro H."/>
            <person name="Shiga Y."/>
            <person name="Skalitzky C."/>
            <person name="Smith Z."/>
            <person name="Souvorov A."/>
            <person name="Sung W."/>
            <person name="Tang Z."/>
            <person name="Tsuchiya D."/>
            <person name="Tu H."/>
            <person name="Vos H."/>
            <person name="Wang M."/>
            <person name="Wolf Y.I."/>
            <person name="Yamagata H."/>
            <person name="Yamada T."/>
            <person name="Ye Y."/>
            <person name="Shaw J.R."/>
            <person name="Andrews J."/>
            <person name="Crease T.J."/>
            <person name="Tang H."/>
            <person name="Lucas S.M."/>
            <person name="Robertson H.M."/>
            <person name="Bork P."/>
            <person name="Koonin E.V."/>
            <person name="Zdobnov E.M."/>
            <person name="Grigoriev I.V."/>
            <person name="Lynch M."/>
            <person name="Boore J.L."/>
        </authorList>
    </citation>
    <scope>NUCLEOTIDE SEQUENCE [LARGE SCALE GENOMIC DNA]</scope>
</reference>
<dbReference type="HOGENOM" id="CLU_1020350_0_0_1"/>
<dbReference type="InterPro" id="IPR044998">
    <property type="entry name" value="Timeless"/>
</dbReference>
<dbReference type="OrthoDB" id="6429365at2759"/>